<evidence type="ECO:0000259" key="3">
    <source>
        <dbReference type="PROSITE" id="PS51668"/>
    </source>
</evidence>
<keyword evidence="1" id="KW-0949">S-adenosyl-L-methionine</keyword>
<dbReference type="InterPro" id="IPR023370">
    <property type="entry name" value="TrmO-like_N"/>
</dbReference>
<comment type="caution">
    <text evidence="4">The sequence shown here is derived from an EMBL/GenBank/DDBJ whole genome shotgun (WGS) entry which is preliminary data.</text>
</comment>
<dbReference type="PANTHER" id="PTHR12818:SF0">
    <property type="entry name" value="TRNA (ADENINE(37)-N6)-METHYLTRANSFERASE"/>
    <property type="match status" value="1"/>
</dbReference>
<dbReference type="SUPFAM" id="SSF118196">
    <property type="entry name" value="YaeB-like"/>
    <property type="match status" value="1"/>
</dbReference>
<dbReference type="AlphaFoldDB" id="A0A0W8F504"/>
<evidence type="ECO:0000256" key="2">
    <source>
        <dbReference type="ARBA" id="ARBA00033753"/>
    </source>
</evidence>
<dbReference type="Pfam" id="PF01980">
    <property type="entry name" value="TrmO_N"/>
    <property type="match status" value="1"/>
</dbReference>
<dbReference type="CDD" id="cd09281">
    <property type="entry name" value="UPF0066"/>
    <property type="match status" value="1"/>
</dbReference>
<evidence type="ECO:0000313" key="4">
    <source>
        <dbReference type="EMBL" id="KUG15991.1"/>
    </source>
</evidence>
<proteinExistence type="inferred from homology"/>
<dbReference type="EMBL" id="LNQE01001517">
    <property type="protein sequence ID" value="KUG15991.1"/>
    <property type="molecule type" value="Genomic_DNA"/>
</dbReference>
<dbReference type="NCBIfam" id="TIGR00104">
    <property type="entry name" value="tRNA_TsaA"/>
    <property type="match status" value="1"/>
</dbReference>
<evidence type="ECO:0000256" key="1">
    <source>
        <dbReference type="ARBA" id="ARBA00022691"/>
    </source>
</evidence>
<organism evidence="4">
    <name type="scientific">hydrocarbon metagenome</name>
    <dbReference type="NCBI Taxonomy" id="938273"/>
    <lineage>
        <taxon>unclassified sequences</taxon>
        <taxon>metagenomes</taxon>
        <taxon>ecological metagenomes</taxon>
    </lineage>
</organism>
<reference evidence="4" key="1">
    <citation type="journal article" date="2015" name="Proc. Natl. Acad. Sci. U.S.A.">
        <title>Networks of energetic and metabolic interactions define dynamics in microbial communities.</title>
        <authorList>
            <person name="Embree M."/>
            <person name="Liu J.K."/>
            <person name="Al-Bassam M.M."/>
            <person name="Zengler K."/>
        </authorList>
    </citation>
    <scope>NUCLEOTIDE SEQUENCE</scope>
</reference>
<dbReference type="PANTHER" id="PTHR12818">
    <property type="entry name" value="TRNA (ADENINE(37)-N6)-METHYLTRANSFERASE"/>
    <property type="match status" value="1"/>
</dbReference>
<name>A0A0W8F504_9ZZZZ</name>
<dbReference type="InterPro" id="IPR023368">
    <property type="entry name" value="UPF0066_cons_site"/>
</dbReference>
<dbReference type="Gene3D" id="2.40.30.70">
    <property type="entry name" value="YaeB-like"/>
    <property type="match status" value="1"/>
</dbReference>
<dbReference type="InterPro" id="IPR040372">
    <property type="entry name" value="YaeB-like"/>
</dbReference>
<accession>A0A0W8F504</accession>
<dbReference type="InterPro" id="IPR036413">
    <property type="entry name" value="YaeB-like_sf"/>
</dbReference>
<dbReference type="PROSITE" id="PS01318">
    <property type="entry name" value="TSAA_1"/>
    <property type="match status" value="1"/>
</dbReference>
<dbReference type="InterPro" id="IPR036414">
    <property type="entry name" value="YaeB_N_sf"/>
</dbReference>
<feature type="domain" description="TsaA-like" evidence="3">
    <location>
        <begin position="10"/>
        <end position="140"/>
    </location>
</feature>
<sequence length="152" mass="17214">MAEEISPMVLFPMGVIHTPYKRRGDIPRQGRLSEEICQIEVFPEYEEGLKDIEQCTHLFILFWLHLGDRKRLLATPPTSKGEHGVFATRSPNRPNPIAIDIVQLLKVEGNRLTVKGMDALDGSVLLDIKPYSAEMDSFPDVRIGWQNDKGKS</sequence>
<protein>
    <recommendedName>
        <fullName evidence="3">TsaA-like domain-containing protein</fullName>
    </recommendedName>
</protein>
<gene>
    <name evidence="4" type="ORF">ASZ90_014322</name>
</gene>
<dbReference type="PROSITE" id="PS51668">
    <property type="entry name" value="TSAA_2"/>
    <property type="match status" value="1"/>
</dbReference>
<comment type="similarity">
    <text evidence="2">Belongs to the tRNA methyltransferase O family.</text>
</comment>